<dbReference type="GO" id="GO:0006438">
    <property type="term" value="P:valyl-tRNA aminoacylation"/>
    <property type="evidence" value="ECO:0007669"/>
    <property type="project" value="InterPro"/>
</dbReference>
<accession>A0A401TJP2</accession>
<evidence type="ECO:0000256" key="1">
    <source>
        <dbReference type="ARBA" id="ARBA00013169"/>
    </source>
</evidence>
<comment type="caution">
    <text evidence="10">The sequence shown here is derived from an EMBL/GenBank/DDBJ whole genome shotgun (WGS) entry which is preliminary data.</text>
</comment>
<dbReference type="GO" id="GO:0002161">
    <property type="term" value="F:aminoacyl-tRNA deacylase activity"/>
    <property type="evidence" value="ECO:0007669"/>
    <property type="project" value="InterPro"/>
</dbReference>
<dbReference type="Gene3D" id="3.90.740.10">
    <property type="entry name" value="Valyl/Leucyl/Isoleucyl-tRNA synthetase, editing domain"/>
    <property type="match status" value="1"/>
</dbReference>
<feature type="domain" description="Leucyl-tRNA synthetase editing" evidence="9">
    <location>
        <begin position="4"/>
        <end position="63"/>
    </location>
</feature>
<keyword evidence="3" id="KW-0547">Nucleotide-binding</keyword>
<dbReference type="Pfam" id="PF13603">
    <property type="entry name" value="tRNA-synt_1_2"/>
    <property type="match status" value="1"/>
</dbReference>
<dbReference type="PANTHER" id="PTHR11946:SF71">
    <property type="entry name" value="VALINE--TRNA LIGASE, MITOCHONDRIAL"/>
    <property type="match status" value="1"/>
</dbReference>
<evidence type="ECO:0000256" key="3">
    <source>
        <dbReference type="ARBA" id="ARBA00022741"/>
    </source>
</evidence>
<evidence type="ECO:0000313" key="11">
    <source>
        <dbReference type="Proteomes" id="UP000287033"/>
    </source>
</evidence>
<feature type="non-terminal residue" evidence="10">
    <location>
        <position position="1"/>
    </location>
</feature>
<keyword evidence="4" id="KW-0067">ATP-binding</keyword>
<keyword evidence="5" id="KW-0648">Protein biosynthesis</keyword>
<dbReference type="AlphaFoldDB" id="A0A401TJP2"/>
<dbReference type="InterPro" id="IPR009008">
    <property type="entry name" value="Val/Leu/Ile-tRNA-synth_edit"/>
</dbReference>
<dbReference type="InterPro" id="IPR002303">
    <property type="entry name" value="Valyl-tRNA_ligase"/>
</dbReference>
<dbReference type="OrthoDB" id="629407at2759"/>
<proteinExistence type="predicted"/>
<evidence type="ECO:0000256" key="7">
    <source>
        <dbReference type="ARBA" id="ARBA00023146"/>
    </source>
</evidence>
<keyword evidence="11" id="KW-1185">Reference proteome</keyword>
<evidence type="ECO:0000259" key="9">
    <source>
        <dbReference type="Pfam" id="PF13603"/>
    </source>
</evidence>
<dbReference type="SUPFAM" id="SSF50677">
    <property type="entry name" value="ValRS/IleRS/LeuRS editing domain"/>
    <property type="match status" value="1"/>
</dbReference>
<dbReference type="Proteomes" id="UP000287033">
    <property type="component" value="Unassembled WGS sequence"/>
</dbReference>
<reference evidence="10 11" key="1">
    <citation type="journal article" date="2018" name="Nat. Ecol. Evol.">
        <title>Shark genomes provide insights into elasmobranch evolution and the origin of vertebrates.</title>
        <authorList>
            <person name="Hara Y"/>
            <person name="Yamaguchi K"/>
            <person name="Onimaru K"/>
            <person name="Kadota M"/>
            <person name="Koyanagi M"/>
            <person name="Keeley SD"/>
            <person name="Tatsumi K"/>
            <person name="Tanaka K"/>
            <person name="Motone F"/>
            <person name="Kageyama Y"/>
            <person name="Nozu R"/>
            <person name="Adachi N"/>
            <person name="Nishimura O"/>
            <person name="Nakagawa R"/>
            <person name="Tanegashima C"/>
            <person name="Kiyatake I"/>
            <person name="Matsumoto R"/>
            <person name="Murakumo K"/>
            <person name="Nishida K"/>
            <person name="Terakita A"/>
            <person name="Kuratani S"/>
            <person name="Sato K"/>
            <person name="Hyodo S Kuraku.S."/>
        </authorList>
    </citation>
    <scope>NUCLEOTIDE SEQUENCE [LARGE SCALE GENOMIC DNA]</scope>
</reference>
<protein>
    <recommendedName>
        <fullName evidence="1">valine--tRNA ligase</fullName>
        <ecNumber evidence="1">6.1.1.9</ecNumber>
    </recommendedName>
    <alternativeName>
        <fullName evidence="8">Valyl-tRNA synthetase</fullName>
    </alternativeName>
</protein>
<dbReference type="PANTHER" id="PTHR11946">
    <property type="entry name" value="VALYL-TRNA SYNTHETASES"/>
    <property type="match status" value="1"/>
</dbReference>
<evidence type="ECO:0000256" key="4">
    <source>
        <dbReference type="ARBA" id="ARBA00022840"/>
    </source>
</evidence>
<dbReference type="FunFam" id="3.90.740.10:FF:000010">
    <property type="entry name" value="Valine--tRNA ligase"/>
    <property type="match status" value="1"/>
</dbReference>
<dbReference type="GO" id="GO:0004832">
    <property type="term" value="F:valine-tRNA ligase activity"/>
    <property type="evidence" value="ECO:0007669"/>
    <property type="project" value="UniProtKB-EC"/>
</dbReference>
<dbReference type="GO" id="GO:0005829">
    <property type="term" value="C:cytosol"/>
    <property type="evidence" value="ECO:0007669"/>
    <property type="project" value="TreeGrafter"/>
</dbReference>
<gene>
    <name evidence="10" type="ORF">chiPu_0027199</name>
</gene>
<sequence>HLVGKRLRHPFTGRLLPVLTDGLVDPTFGTGAMKVTPAHDPTDYELSIKHQLPLVSIFNQDGTMATEAGDWLQVTGTPLHGNSIL</sequence>
<organism evidence="10 11">
    <name type="scientific">Chiloscyllium punctatum</name>
    <name type="common">Brownbanded bambooshark</name>
    <name type="synonym">Hemiscyllium punctatum</name>
    <dbReference type="NCBI Taxonomy" id="137246"/>
    <lineage>
        <taxon>Eukaryota</taxon>
        <taxon>Metazoa</taxon>
        <taxon>Chordata</taxon>
        <taxon>Craniata</taxon>
        <taxon>Vertebrata</taxon>
        <taxon>Chondrichthyes</taxon>
        <taxon>Elasmobranchii</taxon>
        <taxon>Galeomorphii</taxon>
        <taxon>Galeoidea</taxon>
        <taxon>Orectolobiformes</taxon>
        <taxon>Hemiscylliidae</taxon>
        <taxon>Chiloscyllium</taxon>
    </lineage>
</organism>
<dbReference type="STRING" id="137246.A0A401TJP2"/>
<dbReference type="InterPro" id="IPR025709">
    <property type="entry name" value="Leu_tRNA-synth_edit"/>
</dbReference>
<dbReference type="EMBL" id="BEZZ01097521">
    <property type="protein sequence ID" value="GCC42871.1"/>
    <property type="molecule type" value="Genomic_DNA"/>
</dbReference>
<keyword evidence="7" id="KW-0030">Aminoacyl-tRNA synthetase</keyword>
<keyword evidence="6" id="KW-0175">Coiled coil</keyword>
<evidence type="ECO:0000256" key="8">
    <source>
        <dbReference type="ARBA" id="ARBA00029936"/>
    </source>
</evidence>
<dbReference type="EC" id="6.1.1.9" evidence="1"/>
<evidence type="ECO:0000256" key="5">
    <source>
        <dbReference type="ARBA" id="ARBA00022917"/>
    </source>
</evidence>
<dbReference type="GO" id="GO:0005524">
    <property type="term" value="F:ATP binding"/>
    <property type="evidence" value="ECO:0007669"/>
    <property type="project" value="UniProtKB-KW"/>
</dbReference>
<evidence type="ECO:0000313" key="10">
    <source>
        <dbReference type="EMBL" id="GCC42871.1"/>
    </source>
</evidence>
<name>A0A401TJP2_CHIPU</name>
<evidence type="ECO:0000256" key="2">
    <source>
        <dbReference type="ARBA" id="ARBA00022598"/>
    </source>
</evidence>
<evidence type="ECO:0000256" key="6">
    <source>
        <dbReference type="ARBA" id="ARBA00023054"/>
    </source>
</evidence>
<keyword evidence="2" id="KW-0436">Ligase</keyword>